<organism evidence="1 2">
    <name type="scientific">Methylomusa anaerophila</name>
    <dbReference type="NCBI Taxonomy" id="1930071"/>
    <lineage>
        <taxon>Bacteria</taxon>
        <taxon>Bacillati</taxon>
        <taxon>Bacillota</taxon>
        <taxon>Negativicutes</taxon>
        <taxon>Selenomonadales</taxon>
        <taxon>Sporomusaceae</taxon>
        <taxon>Methylomusa</taxon>
    </lineage>
</organism>
<accession>A0A348AJ01</accession>
<dbReference type="Gene3D" id="6.10.140.1630">
    <property type="match status" value="1"/>
</dbReference>
<keyword evidence="2" id="KW-1185">Reference proteome</keyword>
<gene>
    <name evidence="1" type="ORF">MAMMFC1_01717</name>
</gene>
<dbReference type="InterPro" id="IPR011231">
    <property type="entry name" value="Phage_VT1-Sakai_H0018"/>
</dbReference>
<dbReference type="Pfam" id="PF09956">
    <property type="entry name" value="Phage_cement_2"/>
    <property type="match status" value="1"/>
</dbReference>
<proteinExistence type="predicted"/>
<evidence type="ECO:0000313" key="2">
    <source>
        <dbReference type="Proteomes" id="UP000276437"/>
    </source>
</evidence>
<dbReference type="Proteomes" id="UP000276437">
    <property type="component" value="Chromosome"/>
</dbReference>
<evidence type="ECO:0000313" key="1">
    <source>
        <dbReference type="EMBL" id="BBB91049.1"/>
    </source>
</evidence>
<evidence type="ECO:0008006" key="3">
    <source>
        <dbReference type="Google" id="ProtNLM"/>
    </source>
</evidence>
<dbReference type="AlphaFoldDB" id="A0A348AJ01"/>
<dbReference type="EMBL" id="AP018449">
    <property type="protein sequence ID" value="BBB91049.1"/>
    <property type="molecule type" value="Genomic_DNA"/>
</dbReference>
<reference evidence="1 2" key="1">
    <citation type="journal article" date="2018" name="Int. J. Syst. Evol. Microbiol.">
        <title>Methylomusa anaerophila gen. nov., sp. nov., an anaerobic methanol-utilizing bacterium isolated from a microbial fuel cell.</title>
        <authorList>
            <person name="Amano N."/>
            <person name="Yamamuro A."/>
            <person name="Miyahara M."/>
            <person name="Kouzuma A."/>
            <person name="Abe T."/>
            <person name="Watanabe K."/>
        </authorList>
    </citation>
    <scope>NUCLEOTIDE SEQUENCE [LARGE SCALE GENOMIC DNA]</scope>
    <source>
        <strain evidence="1 2">MMFC1</strain>
    </source>
</reference>
<dbReference type="KEGG" id="mana:MAMMFC1_01717"/>
<dbReference type="RefSeq" id="WP_197723957.1">
    <property type="nucleotide sequence ID" value="NZ_AP018449.1"/>
</dbReference>
<protein>
    <recommendedName>
        <fullName evidence="3">Head fiber protein</fullName>
    </recommendedName>
</protein>
<sequence length="155" mass="15900">MARQGVFQQSGDIIDYLNSGESVITAGQVVPLTSRIGFAVDDIAPGAIGGVVVKGVFNNVPADNSVAFNVGDPLYWDATAGEVTKTSTNNTPAGWSVAAKAQADTIVVVQIEDPLPVGTVTQQPAQDDSTAATIADLKTDFNALLAKLRSAGIIG</sequence>
<name>A0A348AJ01_9FIRM</name>